<accession>A0A7Z2GKN0</accession>
<reference evidence="2 3" key="1">
    <citation type="submission" date="2019-12" db="EMBL/GenBank/DDBJ databases">
        <title>Paraburkholderia acidiphila 7Q-K02 sp. nov and Paraburkholderia acidisoli DHF22 sp. nov., two strains isolated from forest soil.</title>
        <authorList>
            <person name="Gao Z."/>
            <person name="Qiu L."/>
        </authorList>
    </citation>
    <scope>NUCLEOTIDE SEQUENCE [LARGE SCALE GENOMIC DNA]</scope>
    <source>
        <strain evidence="2 3">DHF22</strain>
    </source>
</reference>
<evidence type="ECO:0000313" key="3">
    <source>
        <dbReference type="Proteomes" id="UP000433577"/>
    </source>
</evidence>
<evidence type="ECO:0000256" key="1">
    <source>
        <dbReference type="ARBA" id="ARBA00006869"/>
    </source>
</evidence>
<sequence>MSQAATPAAEFQPALTVFMLVKSRREWLALDSNARGRMLREHVEPVLAQHRDSVRLRAYDVEFYATRVTDVWMWEAADHQAYEAVVEALRDTPFWDHLFDIVEILPGSSNAYGKQ</sequence>
<name>A0A7Z2GKN0_9BURK</name>
<dbReference type="EMBL" id="CP046914">
    <property type="protein sequence ID" value="QGZ63269.1"/>
    <property type="molecule type" value="Genomic_DNA"/>
</dbReference>
<protein>
    <submittedName>
        <fullName evidence="2">Darcynin</fullName>
    </submittedName>
</protein>
<dbReference type="Pfam" id="PF17074">
    <property type="entry name" value="Darcynin"/>
    <property type="match status" value="1"/>
</dbReference>
<gene>
    <name evidence="2" type="ORF">FAZ98_15810</name>
</gene>
<organism evidence="2 3">
    <name type="scientific">Paraburkholderia acidisoli</name>
    <dbReference type="NCBI Taxonomy" id="2571748"/>
    <lineage>
        <taxon>Bacteria</taxon>
        <taxon>Pseudomonadati</taxon>
        <taxon>Pseudomonadota</taxon>
        <taxon>Betaproteobacteria</taxon>
        <taxon>Burkholderiales</taxon>
        <taxon>Burkholderiaceae</taxon>
        <taxon>Paraburkholderia</taxon>
    </lineage>
</organism>
<dbReference type="Proteomes" id="UP000433577">
    <property type="component" value="Chromosome 2"/>
</dbReference>
<dbReference type="AlphaFoldDB" id="A0A7Z2GKN0"/>
<dbReference type="RefSeq" id="WP_158952262.1">
    <property type="nucleotide sequence ID" value="NZ_CP046914.1"/>
</dbReference>
<keyword evidence="3" id="KW-1185">Reference proteome</keyword>
<dbReference type="OrthoDB" id="117791at2"/>
<dbReference type="InterPro" id="IPR031409">
    <property type="entry name" value="Darcynin"/>
</dbReference>
<comment type="similarity">
    <text evidence="1">Belongs to the darcynin family.</text>
</comment>
<proteinExistence type="inferred from homology"/>
<dbReference type="KEGG" id="pacs:FAZ98_15810"/>
<evidence type="ECO:0000313" key="2">
    <source>
        <dbReference type="EMBL" id="QGZ63269.1"/>
    </source>
</evidence>